<feature type="transmembrane region" description="Helical" evidence="2">
    <location>
        <begin position="380"/>
        <end position="401"/>
    </location>
</feature>
<dbReference type="AlphaFoldDB" id="A0AAN7GI56"/>
<evidence type="ECO:0000313" key="5">
    <source>
        <dbReference type="Proteomes" id="UP001324115"/>
    </source>
</evidence>
<dbReference type="Pfam" id="PF13962">
    <property type="entry name" value="PGG"/>
    <property type="match status" value="1"/>
</dbReference>
<dbReference type="InterPro" id="IPR002110">
    <property type="entry name" value="Ankyrin_rpt"/>
</dbReference>
<dbReference type="PANTHER" id="PTHR24128">
    <property type="entry name" value="HOMEOBOX PROTEIN WARIAI"/>
    <property type="match status" value="1"/>
</dbReference>
<dbReference type="SMART" id="SM00248">
    <property type="entry name" value="ANK"/>
    <property type="match status" value="4"/>
</dbReference>
<feature type="transmembrane region" description="Helical" evidence="2">
    <location>
        <begin position="408"/>
        <end position="430"/>
    </location>
</feature>
<dbReference type="SUPFAM" id="SSF48403">
    <property type="entry name" value="Ankyrin repeat"/>
    <property type="match status" value="1"/>
</dbReference>
<name>A0AAN7GI56_QUERU</name>
<dbReference type="PROSITE" id="PS50297">
    <property type="entry name" value="ANK_REP_REGION"/>
    <property type="match status" value="1"/>
</dbReference>
<proteinExistence type="predicted"/>
<organism evidence="4 5">
    <name type="scientific">Quercus rubra</name>
    <name type="common">Northern red oak</name>
    <name type="synonym">Quercus borealis</name>
    <dbReference type="NCBI Taxonomy" id="3512"/>
    <lineage>
        <taxon>Eukaryota</taxon>
        <taxon>Viridiplantae</taxon>
        <taxon>Streptophyta</taxon>
        <taxon>Embryophyta</taxon>
        <taxon>Tracheophyta</taxon>
        <taxon>Spermatophyta</taxon>
        <taxon>Magnoliopsida</taxon>
        <taxon>eudicotyledons</taxon>
        <taxon>Gunneridae</taxon>
        <taxon>Pentapetalae</taxon>
        <taxon>rosids</taxon>
        <taxon>fabids</taxon>
        <taxon>Fagales</taxon>
        <taxon>Fagaceae</taxon>
        <taxon>Quercus</taxon>
    </lineage>
</organism>
<dbReference type="InterPro" id="IPR036770">
    <property type="entry name" value="Ankyrin_rpt-contain_sf"/>
</dbReference>
<keyword evidence="5" id="KW-1185">Reference proteome</keyword>
<dbReference type="PANTHER" id="PTHR24128:SF24">
    <property type="entry name" value="ANKYRIN REPEAT PROTEIN"/>
    <property type="match status" value="1"/>
</dbReference>
<comment type="caution">
    <text evidence="4">The sequence shown here is derived from an EMBL/GenBank/DDBJ whole genome shotgun (WGS) entry which is preliminary data.</text>
</comment>
<dbReference type="Pfam" id="PF12796">
    <property type="entry name" value="Ank_2"/>
    <property type="match status" value="2"/>
</dbReference>
<protein>
    <recommendedName>
        <fullName evidence="3">PGG domain-containing protein</fullName>
    </recommendedName>
</protein>
<feature type="repeat" description="ANK" evidence="1">
    <location>
        <begin position="105"/>
        <end position="132"/>
    </location>
</feature>
<gene>
    <name evidence="4" type="ORF">RGQ29_001763</name>
</gene>
<dbReference type="EMBL" id="JAXUIC010000001">
    <property type="protein sequence ID" value="KAK4608074.1"/>
    <property type="molecule type" value="Genomic_DNA"/>
</dbReference>
<evidence type="ECO:0000259" key="3">
    <source>
        <dbReference type="Pfam" id="PF13962"/>
    </source>
</evidence>
<keyword evidence="1" id="KW-0040">ANK repeat</keyword>
<dbReference type="Gene3D" id="1.25.40.20">
    <property type="entry name" value="Ankyrin repeat-containing domain"/>
    <property type="match status" value="1"/>
</dbReference>
<evidence type="ECO:0000313" key="4">
    <source>
        <dbReference type="EMBL" id="KAK4608074.1"/>
    </source>
</evidence>
<dbReference type="PROSITE" id="PS50088">
    <property type="entry name" value="ANK_REPEAT"/>
    <property type="match status" value="1"/>
</dbReference>
<evidence type="ECO:0000256" key="2">
    <source>
        <dbReference type="SAM" id="Phobius"/>
    </source>
</evidence>
<keyword evidence="2" id="KW-0472">Membrane</keyword>
<reference evidence="4 5" key="1">
    <citation type="journal article" date="2023" name="G3 (Bethesda)">
        <title>A haplotype-resolved chromosome-scale genome for Quercus rubra L. provides insights into the genetics of adaptive traits for red oak species.</title>
        <authorList>
            <person name="Kapoor B."/>
            <person name="Jenkins J."/>
            <person name="Schmutz J."/>
            <person name="Zhebentyayeva T."/>
            <person name="Kuelheim C."/>
            <person name="Coggeshall M."/>
            <person name="Heim C."/>
            <person name="Lasky J.R."/>
            <person name="Leites L."/>
            <person name="Islam-Faridi N."/>
            <person name="Romero-Severson J."/>
            <person name="DeLeo V.L."/>
            <person name="Lucas S.M."/>
            <person name="Lazic D."/>
            <person name="Gailing O."/>
            <person name="Carlson J."/>
            <person name="Staton M."/>
        </authorList>
    </citation>
    <scope>NUCLEOTIDE SEQUENCE [LARGE SCALE GENOMIC DNA]</scope>
    <source>
        <strain evidence="4">Pseudo-F2</strain>
    </source>
</reference>
<dbReference type="InterPro" id="IPR026961">
    <property type="entry name" value="PGG_dom"/>
</dbReference>
<feature type="transmembrane region" description="Helical" evidence="2">
    <location>
        <begin position="436"/>
        <end position="456"/>
    </location>
</feature>
<keyword evidence="2" id="KW-1133">Transmembrane helix</keyword>
<keyword evidence="2" id="KW-0812">Transmembrane</keyword>
<feature type="domain" description="PGG" evidence="3">
    <location>
        <begin position="325"/>
        <end position="404"/>
    </location>
</feature>
<dbReference type="Proteomes" id="UP001324115">
    <property type="component" value="Unassembled WGS sequence"/>
</dbReference>
<sequence length="479" mass="53719">MGDRIQRLNQVAQDGDIDAEIQRLNGIAQQGDIDAKIQRLNGIAQQGDIGAFYNIIREDVKLLEYIDKFPFVDTPLHKSAFAGHSPFSIEMMILKPSFVSKRNPNGHTPIYLALQNGHTEMVRQLLQHNADLVRVKGRECMTPLHYAATTIGREGLTPSDYEAKTKDYLALLENFLSVCSDSITDMTTRNETALHVALKNNNLEAFKFLVGWLLRKWPYWRKILEQKDVEGNTVLHIAISRNQTLAVSHLLLWAREFVNINKKNLEGKTALDIFEGQRSQGVDNSEMRVILERAGALTASSLPTVTSYADNLIIRIRRELKGLTDERRNALLVVVALLVTVSYQAAITPPGGLWQDDLFDSNITASHRAGSAIARRTGTFAIFLVFNTIIFFYSIATMAFLIPLSEFFGVIVASISFYLCIGYLSSLMIITQAPNWLAKIVPISPLIILFILPVALKIADKGLGYNLNLVWKVLKRIYS</sequence>
<evidence type="ECO:0000256" key="1">
    <source>
        <dbReference type="PROSITE-ProRule" id="PRU00023"/>
    </source>
</evidence>
<accession>A0AAN7GI56</accession>